<keyword evidence="2" id="KW-1185">Reference proteome</keyword>
<accession>A0ABW4DZE8</accession>
<proteinExistence type="predicted"/>
<dbReference type="InterPro" id="IPR036614">
    <property type="entry name" value="RusA-like_sf"/>
</dbReference>
<dbReference type="Gene3D" id="3.30.1330.70">
    <property type="entry name" value="Holliday junction resolvase RusA"/>
    <property type="match status" value="1"/>
</dbReference>
<dbReference type="SUPFAM" id="SSF103084">
    <property type="entry name" value="Holliday junction resolvase RusA"/>
    <property type="match status" value="1"/>
</dbReference>
<protein>
    <submittedName>
        <fullName evidence="1">Uncharacterized protein</fullName>
    </submittedName>
</protein>
<organism evidence="1 2">
    <name type="scientific">Paracoccus nototheniae</name>
    <dbReference type="NCBI Taxonomy" id="2489002"/>
    <lineage>
        <taxon>Bacteria</taxon>
        <taxon>Pseudomonadati</taxon>
        <taxon>Pseudomonadota</taxon>
        <taxon>Alphaproteobacteria</taxon>
        <taxon>Rhodobacterales</taxon>
        <taxon>Paracoccaceae</taxon>
        <taxon>Paracoccus</taxon>
    </lineage>
</organism>
<dbReference type="EMBL" id="JBHTOQ010000022">
    <property type="protein sequence ID" value="MFD1481620.1"/>
    <property type="molecule type" value="Genomic_DNA"/>
</dbReference>
<dbReference type="Proteomes" id="UP001597302">
    <property type="component" value="Unassembled WGS sequence"/>
</dbReference>
<sequence>MIIGRITLPWTKTSRLSMNARTHWRTRHRLVKYQKFVADTLGREAGWHKLQLPEEGDIRVVLTCCPPAGVQYPDDDNLITAQKGALDALAAVLRVNDRRFKVQEPVRGDRCKDGAVIVEMTIAAETNENKGQDQ</sequence>
<comment type="caution">
    <text evidence="1">The sequence shown here is derived from an EMBL/GenBank/DDBJ whole genome shotgun (WGS) entry which is preliminary data.</text>
</comment>
<name>A0ABW4DZE8_9RHOB</name>
<evidence type="ECO:0000313" key="1">
    <source>
        <dbReference type="EMBL" id="MFD1481620.1"/>
    </source>
</evidence>
<gene>
    <name evidence="1" type="ORF">ACFQ5P_09960</name>
</gene>
<dbReference type="RefSeq" id="WP_131572924.1">
    <property type="nucleotide sequence ID" value="NZ_CBCSAJ010000004.1"/>
</dbReference>
<evidence type="ECO:0000313" key="2">
    <source>
        <dbReference type="Proteomes" id="UP001597302"/>
    </source>
</evidence>
<reference evidence="2" key="1">
    <citation type="journal article" date="2019" name="Int. J. Syst. Evol. Microbiol.">
        <title>The Global Catalogue of Microorganisms (GCM) 10K type strain sequencing project: providing services to taxonomists for standard genome sequencing and annotation.</title>
        <authorList>
            <consortium name="The Broad Institute Genomics Platform"/>
            <consortium name="The Broad Institute Genome Sequencing Center for Infectious Disease"/>
            <person name="Wu L."/>
            <person name="Ma J."/>
        </authorList>
    </citation>
    <scope>NUCLEOTIDE SEQUENCE [LARGE SCALE GENOMIC DNA]</scope>
    <source>
        <strain evidence="2">CCM 8875</strain>
    </source>
</reference>